<dbReference type="OrthoDB" id="9802065at2"/>
<keyword evidence="4 10" id="KW-0808">Transferase</keyword>
<dbReference type="InterPro" id="IPR011607">
    <property type="entry name" value="MGS-like_dom"/>
</dbReference>
<dbReference type="FunFam" id="3.40.50.1380:FF:000001">
    <property type="entry name" value="Bifunctional purine biosynthesis protein PurH"/>
    <property type="match status" value="1"/>
</dbReference>
<evidence type="ECO:0000256" key="2">
    <source>
        <dbReference type="ARBA" id="ARBA00004954"/>
    </source>
</evidence>
<dbReference type="InterPro" id="IPR024051">
    <property type="entry name" value="AICAR_Tfase_dup_dom_sf"/>
</dbReference>
<dbReference type="PANTHER" id="PTHR11692:SF0">
    <property type="entry name" value="BIFUNCTIONAL PURINE BIOSYNTHESIS PROTEIN ATIC"/>
    <property type="match status" value="1"/>
</dbReference>
<evidence type="ECO:0000256" key="4">
    <source>
        <dbReference type="ARBA" id="ARBA00022679"/>
    </source>
</evidence>
<evidence type="ECO:0000256" key="3">
    <source>
        <dbReference type="ARBA" id="ARBA00007667"/>
    </source>
</evidence>
<dbReference type="SMART" id="SM00798">
    <property type="entry name" value="AICARFT_IMPCHas"/>
    <property type="match status" value="1"/>
</dbReference>
<dbReference type="Gene3D" id="3.40.50.1380">
    <property type="entry name" value="Methylglyoxal synthase-like domain"/>
    <property type="match status" value="1"/>
</dbReference>
<dbReference type="NCBIfam" id="TIGR00355">
    <property type="entry name" value="purH"/>
    <property type="match status" value="1"/>
</dbReference>
<reference evidence="12" key="1">
    <citation type="submission" date="2015-09" db="EMBL/GenBank/DDBJ databases">
        <title>Draft Genome Sequences of Two Novel Amoeba-resistant Intranuclear Bacteria, Candidatus Berkiella cookevillensis and Candidatus Berkiella aquae.</title>
        <authorList>
            <person name="Mehari Y.T."/>
            <person name="Arivett B.A."/>
            <person name="Farone A.L."/>
            <person name="Gunderson J.H."/>
            <person name="Farone M.B."/>
        </authorList>
    </citation>
    <scope>NUCLEOTIDE SEQUENCE [LARGE SCALE GENOMIC DNA]</scope>
    <source>
        <strain evidence="12">HT99</strain>
    </source>
</reference>
<evidence type="ECO:0000256" key="7">
    <source>
        <dbReference type="ARBA" id="ARBA00023268"/>
    </source>
</evidence>
<keyword evidence="7 10" id="KW-0511">Multifunctional enzyme</keyword>
<evidence type="ECO:0000313" key="12">
    <source>
        <dbReference type="EMBL" id="KRG22256.1"/>
    </source>
</evidence>
<dbReference type="AlphaFoldDB" id="A0A0Q9YNH2"/>
<comment type="caution">
    <text evidence="12">The sequence shown here is derived from an EMBL/GenBank/DDBJ whole genome shotgun (WGS) entry which is preliminary data.</text>
</comment>
<organism evidence="12">
    <name type="scientific">Candidatus Berkiella aquae</name>
    <dbReference type="NCBI Taxonomy" id="295108"/>
    <lineage>
        <taxon>Bacteria</taxon>
        <taxon>Pseudomonadati</taxon>
        <taxon>Pseudomonadota</taxon>
        <taxon>Gammaproteobacteria</taxon>
        <taxon>Candidatus Berkiellales</taxon>
        <taxon>Candidatus Berkiellaceae</taxon>
        <taxon>Candidatus Berkiella</taxon>
    </lineage>
</organism>
<dbReference type="EC" id="3.5.4.10" evidence="10"/>
<evidence type="ECO:0000313" key="13">
    <source>
        <dbReference type="EMBL" id="MCS5712543.1"/>
    </source>
</evidence>
<dbReference type="FunFam" id="3.40.140.20:FF:000002">
    <property type="entry name" value="Bifunctional purine biosynthesis protein PurH"/>
    <property type="match status" value="1"/>
</dbReference>
<dbReference type="EMBL" id="LKAJ02000001">
    <property type="protein sequence ID" value="MCS5712543.1"/>
    <property type="molecule type" value="Genomic_DNA"/>
</dbReference>
<protein>
    <recommendedName>
        <fullName evidence="10">Bifunctional purine biosynthesis protein PurH</fullName>
    </recommendedName>
    <domain>
        <recommendedName>
            <fullName evidence="10">Phosphoribosylaminoimidazolecarboxamide formyltransferase</fullName>
            <ecNumber evidence="10">2.1.2.3</ecNumber>
        </recommendedName>
        <alternativeName>
            <fullName evidence="10">AICAR transformylase</fullName>
        </alternativeName>
    </domain>
    <domain>
        <recommendedName>
            <fullName evidence="10">IMP cyclohydrolase</fullName>
            <ecNumber evidence="10">3.5.4.10</ecNumber>
        </recommendedName>
        <alternativeName>
            <fullName evidence="10">ATIC</fullName>
        </alternativeName>
        <alternativeName>
            <fullName evidence="10">IMP synthase</fullName>
        </alternativeName>
        <alternativeName>
            <fullName evidence="10">Inosinicase</fullName>
        </alternativeName>
    </domain>
</protein>
<gene>
    <name evidence="10 12" type="primary">purH</name>
    <name evidence="12" type="ORF">HT99x_00675</name>
    <name evidence="13" type="ORF">HT99x_013970</name>
</gene>
<evidence type="ECO:0000256" key="1">
    <source>
        <dbReference type="ARBA" id="ARBA00004844"/>
    </source>
</evidence>
<dbReference type="CDD" id="cd01421">
    <property type="entry name" value="IMPCH"/>
    <property type="match status" value="1"/>
</dbReference>
<dbReference type="PROSITE" id="PS51855">
    <property type="entry name" value="MGS"/>
    <property type="match status" value="1"/>
</dbReference>
<reference evidence="13" key="2">
    <citation type="journal article" date="2016" name="Genome Announc.">
        <title>Draft Genome Sequences of Two Novel Amoeba-Resistant Intranuclear Bacteria, 'Candidatus Berkiella cookevillensis' and 'Candidatus Berkiella aquae'.</title>
        <authorList>
            <person name="Mehari Y.T."/>
            <person name="Arivett B.A."/>
            <person name="Farone A.L."/>
            <person name="Gunderson J.H."/>
            <person name="Farone M.B."/>
        </authorList>
    </citation>
    <scope>NUCLEOTIDE SEQUENCE</scope>
    <source>
        <strain evidence="13">HT99</strain>
    </source>
</reference>
<dbReference type="PANTHER" id="PTHR11692">
    <property type="entry name" value="BIFUNCTIONAL PURINE BIOSYNTHESIS PROTEIN PURH"/>
    <property type="match status" value="1"/>
</dbReference>
<comment type="domain">
    <text evidence="10">The IMP cyclohydrolase activity resides in the N-terminal region.</text>
</comment>
<dbReference type="InterPro" id="IPR002695">
    <property type="entry name" value="PurH-like"/>
</dbReference>
<keyword evidence="5 10" id="KW-0658">Purine biosynthesis</keyword>
<dbReference type="HAMAP" id="MF_00139">
    <property type="entry name" value="PurH"/>
    <property type="match status" value="1"/>
</dbReference>
<keyword evidence="6 10" id="KW-0378">Hydrolase</keyword>
<evidence type="ECO:0000259" key="11">
    <source>
        <dbReference type="PROSITE" id="PS51855"/>
    </source>
</evidence>
<evidence type="ECO:0000256" key="9">
    <source>
        <dbReference type="ARBA" id="ARBA00050687"/>
    </source>
</evidence>
<dbReference type="Pfam" id="PF02142">
    <property type="entry name" value="MGS"/>
    <property type="match status" value="1"/>
</dbReference>
<dbReference type="Pfam" id="PF01808">
    <property type="entry name" value="AICARFT_IMPCHas"/>
    <property type="match status" value="1"/>
</dbReference>
<evidence type="ECO:0000256" key="8">
    <source>
        <dbReference type="ARBA" id="ARBA00050488"/>
    </source>
</evidence>
<evidence type="ECO:0000256" key="5">
    <source>
        <dbReference type="ARBA" id="ARBA00022755"/>
    </source>
</evidence>
<dbReference type="PIRSF" id="PIRSF000414">
    <property type="entry name" value="AICARFT_IMPCHas"/>
    <property type="match status" value="1"/>
</dbReference>
<keyword evidence="14" id="KW-1185">Reference proteome</keyword>
<dbReference type="PATRIC" id="fig|1590043.3.peg.676"/>
<evidence type="ECO:0000256" key="10">
    <source>
        <dbReference type="HAMAP-Rule" id="MF_00139"/>
    </source>
</evidence>
<evidence type="ECO:0000313" key="14">
    <source>
        <dbReference type="Proteomes" id="UP000051497"/>
    </source>
</evidence>
<comment type="similarity">
    <text evidence="3 10">Belongs to the PurH family.</text>
</comment>
<dbReference type="InterPro" id="IPR016193">
    <property type="entry name" value="Cytidine_deaminase-like"/>
</dbReference>
<dbReference type="SUPFAM" id="SSF53927">
    <property type="entry name" value="Cytidine deaminase-like"/>
    <property type="match status" value="1"/>
</dbReference>
<reference evidence="13" key="3">
    <citation type="submission" date="2021-06" db="EMBL/GenBank/DDBJ databases">
        <title>Genomic Description and Analysis of Intracellular Bacteria, Candidatus Berkiella cookevillensis and Candidatus Berkiella aquae.</title>
        <authorList>
            <person name="Kidane D.T."/>
            <person name="Mehari Y.T."/>
            <person name="Rice F.C."/>
            <person name="Arivett B.A."/>
            <person name="Farone A.L."/>
            <person name="Berk S.G."/>
            <person name="Farone M.B."/>
        </authorList>
    </citation>
    <scope>NUCLEOTIDE SEQUENCE</scope>
    <source>
        <strain evidence="13">HT99</strain>
    </source>
</reference>
<comment type="catalytic activity">
    <reaction evidence="9 10">
        <text>IMP + H2O = 5-formamido-1-(5-phospho-D-ribosyl)imidazole-4-carboxamide</text>
        <dbReference type="Rhea" id="RHEA:18445"/>
        <dbReference type="ChEBI" id="CHEBI:15377"/>
        <dbReference type="ChEBI" id="CHEBI:58053"/>
        <dbReference type="ChEBI" id="CHEBI:58467"/>
        <dbReference type="EC" id="3.5.4.10"/>
    </reaction>
</comment>
<dbReference type="GO" id="GO:0005829">
    <property type="term" value="C:cytosol"/>
    <property type="evidence" value="ECO:0007669"/>
    <property type="project" value="TreeGrafter"/>
</dbReference>
<dbReference type="Proteomes" id="UP000051497">
    <property type="component" value="Unassembled WGS sequence"/>
</dbReference>
<dbReference type="RefSeq" id="WP_075065315.1">
    <property type="nucleotide sequence ID" value="NZ_LKAJ02000001.1"/>
</dbReference>
<dbReference type="InterPro" id="IPR036914">
    <property type="entry name" value="MGS-like_dom_sf"/>
</dbReference>
<dbReference type="EC" id="2.1.2.3" evidence="10"/>
<feature type="domain" description="MGS-like" evidence="11">
    <location>
        <begin position="1"/>
        <end position="148"/>
    </location>
</feature>
<dbReference type="EMBL" id="LKAJ01000002">
    <property type="protein sequence ID" value="KRG22256.1"/>
    <property type="molecule type" value="Genomic_DNA"/>
</dbReference>
<accession>A0A0Q9YNH2</accession>
<name>A0A0Q9YNH2_9GAMM</name>
<comment type="pathway">
    <text evidence="2 10">Purine metabolism; IMP biosynthesis via de novo pathway; 5-formamido-1-(5-phospho-D-ribosyl)imidazole-4-carboxamide from 5-amino-1-(5-phospho-D-ribosyl)imidazole-4-carboxamide (10-formyl THF route): step 1/1.</text>
</comment>
<dbReference type="Gene3D" id="3.40.140.20">
    <property type="match status" value="2"/>
</dbReference>
<dbReference type="UniPathway" id="UPA00074">
    <property type="reaction ID" value="UER00133"/>
</dbReference>
<comment type="pathway">
    <text evidence="1 10">Purine metabolism; IMP biosynthesis via de novo pathway; IMP from 5-formamido-1-(5-phospho-D-ribosyl)imidazole-4-carboxamide: step 1/1.</text>
</comment>
<dbReference type="STRING" id="295108.HT99x_00675"/>
<dbReference type="GO" id="GO:0003937">
    <property type="term" value="F:IMP cyclohydrolase activity"/>
    <property type="evidence" value="ECO:0007669"/>
    <property type="project" value="UniProtKB-UniRule"/>
</dbReference>
<comment type="catalytic activity">
    <reaction evidence="8 10">
        <text>(6R)-10-formyltetrahydrofolate + 5-amino-1-(5-phospho-beta-D-ribosyl)imidazole-4-carboxamide = 5-formamido-1-(5-phospho-D-ribosyl)imidazole-4-carboxamide + (6S)-5,6,7,8-tetrahydrofolate</text>
        <dbReference type="Rhea" id="RHEA:22192"/>
        <dbReference type="ChEBI" id="CHEBI:57453"/>
        <dbReference type="ChEBI" id="CHEBI:58467"/>
        <dbReference type="ChEBI" id="CHEBI:58475"/>
        <dbReference type="ChEBI" id="CHEBI:195366"/>
        <dbReference type="EC" id="2.1.2.3"/>
    </reaction>
</comment>
<proteinExistence type="inferred from homology"/>
<dbReference type="GO" id="GO:0004643">
    <property type="term" value="F:phosphoribosylaminoimidazolecarboxamide formyltransferase activity"/>
    <property type="evidence" value="ECO:0007669"/>
    <property type="project" value="UniProtKB-UniRule"/>
</dbReference>
<dbReference type="SUPFAM" id="SSF52335">
    <property type="entry name" value="Methylglyoxal synthase-like"/>
    <property type="match status" value="1"/>
</dbReference>
<sequence>MHESTIIQRALLTVYDKTHIIELAEALHLRGVELISTGNTAALLKQHGIPVTAIGDYTGFPEMMDGRVKTLHPKIHGGILGRRDIDADTMITHGIPDIDLVVVNLYPFEKVIQKDNVNLSDAIENIDIGGPTLVRGAAKNHEWCTVLVDPNDYDEFIENLKANEGAVSAKERFRFAAKAFAHTAAYDAHIADYFSKQLNQSTVPAFGSTFILPYKLKETLRYGENPHQSAAFYQSIDAPKDSISRANVHQGKALSFNNIADANTALECVKTFDKPACVIVKHANPCGVAKSDNTRHAYDQAYICDPQSAFGGIIAFNREVDEQLLAHIFSKQFVEVLIAPSFTEKALEVAKQKPDCRVLSFQATETPSQAIQWDIHSVNGGLLVQTADALDSPLPYEVVTIQKPSPEQLQDLIFSWQVVRFVKSNAIVFAKNAQTLGIGAGQMSRIMSTEIAAIRAREQKLALENAVMASDAFFPFTDNIEKAYEYGIRAVIQPGGSKKDPEVIAMADKLGMVMLFTGKRHFRH</sequence>
<dbReference type="SMART" id="SM00851">
    <property type="entry name" value="MGS"/>
    <property type="match status" value="1"/>
</dbReference>
<dbReference type="FunFam" id="3.40.140.20:FF:000001">
    <property type="entry name" value="Bifunctional purine biosynthesis protein PurH"/>
    <property type="match status" value="1"/>
</dbReference>
<evidence type="ECO:0000256" key="6">
    <source>
        <dbReference type="ARBA" id="ARBA00022801"/>
    </source>
</evidence>
<dbReference type="GO" id="GO:0006189">
    <property type="term" value="P:'de novo' IMP biosynthetic process"/>
    <property type="evidence" value="ECO:0007669"/>
    <property type="project" value="UniProtKB-UniRule"/>
</dbReference>
<dbReference type="NCBIfam" id="NF002049">
    <property type="entry name" value="PRK00881.1"/>
    <property type="match status" value="1"/>
</dbReference>